<dbReference type="CDD" id="cd16012">
    <property type="entry name" value="ALP"/>
    <property type="match status" value="1"/>
</dbReference>
<dbReference type="STRING" id="796925.A0A137P003"/>
<evidence type="ECO:0000256" key="5">
    <source>
        <dbReference type="SAM" id="SignalP"/>
    </source>
</evidence>
<reference evidence="6 7" key="1">
    <citation type="journal article" date="2015" name="Genome Biol. Evol.">
        <title>Phylogenomic analyses indicate that early fungi evolved digesting cell walls of algal ancestors of land plants.</title>
        <authorList>
            <person name="Chang Y."/>
            <person name="Wang S."/>
            <person name="Sekimoto S."/>
            <person name="Aerts A.L."/>
            <person name="Choi C."/>
            <person name="Clum A."/>
            <person name="LaButti K.M."/>
            <person name="Lindquist E.A."/>
            <person name="Yee Ngan C."/>
            <person name="Ohm R.A."/>
            <person name="Salamov A.A."/>
            <person name="Grigoriev I.V."/>
            <person name="Spatafora J.W."/>
            <person name="Berbee M.L."/>
        </authorList>
    </citation>
    <scope>NUCLEOTIDE SEQUENCE [LARGE SCALE GENOMIC DNA]</scope>
    <source>
        <strain evidence="6 7">NRRL 28638</strain>
    </source>
</reference>
<organism evidence="6 7">
    <name type="scientific">Conidiobolus coronatus (strain ATCC 28846 / CBS 209.66 / NRRL 28638)</name>
    <name type="common">Delacroixia coronata</name>
    <dbReference type="NCBI Taxonomy" id="796925"/>
    <lineage>
        <taxon>Eukaryota</taxon>
        <taxon>Fungi</taxon>
        <taxon>Fungi incertae sedis</taxon>
        <taxon>Zoopagomycota</taxon>
        <taxon>Entomophthoromycotina</taxon>
        <taxon>Entomophthoromycetes</taxon>
        <taxon>Entomophthorales</taxon>
        <taxon>Ancylistaceae</taxon>
        <taxon>Conidiobolus</taxon>
    </lineage>
</organism>
<dbReference type="InterPro" id="IPR001952">
    <property type="entry name" value="Alkaline_phosphatase"/>
</dbReference>
<evidence type="ECO:0000256" key="2">
    <source>
        <dbReference type="PIRSR" id="PIRSR601952-1"/>
    </source>
</evidence>
<keyword evidence="3" id="KW-0862">Zinc</keyword>
<keyword evidence="7" id="KW-1185">Reference proteome</keyword>
<feature type="active site" description="Phosphoserine intermediate" evidence="2">
    <location>
        <position position="228"/>
    </location>
</feature>
<feature type="binding site" evidence="3">
    <location>
        <position position="453"/>
    </location>
    <ligand>
        <name>Zn(2+)</name>
        <dbReference type="ChEBI" id="CHEBI:29105"/>
        <label>2</label>
    </ligand>
</feature>
<dbReference type="PRINTS" id="PR00113">
    <property type="entry name" value="ALKPHPHTASE"/>
</dbReference>
<feature type="binding site" evidence="3">
    <location>
        <position position="496"/>
    </location>
    <ligand>
        <name>Zn(2+)</name>
        <dbReference type="ChEBI" id="CHEBI:29105"/>
        <label>2</label>
    </ligand>
</feature>
<keyword evidence="5" id="KW-0732">Signal</keyword>
<dbReference type="SUPFAM" id="SSF53649">
    <property type="entry name" value="Alkaline phosphatase-like"/>
    <property type="match status" value="1"/>
</dbReference>
<name>A0A137P003_CONC2</name>
<feature type="binding site" evidence="3">
    <location>
        <position position="497"/>
    </location>
    <ligand>
        <name>Zn(2+)</name>
        <dbReference type="ChEBI" id="CHEBI:29105"/>
        <label>2</label>
    </ligand>
</feature>
<accession>A0A137P003</accession>
<feature type="binding site" evidence="3">
    <location>
        <position position="448"/>
    </location>
    <ligand>
        <name>Mg(2+)</name>
        <dbReference type="ChEBI" id="CHEBI:18420"/>
    </ligand>
</feature>
<dbReference type="Pfam" id="PF00245">
    <property type="entry name" value="Alk_phosphatase"/>
    <property type="match status" value="1"/>
</dbReference>
<dbReference type="PANTHER" id="PTHR11596">
    <property type="entry name" value="ALKALINE PHOSPHATASE"/>
    <property type="match status" value="1"/>
</dbReference>
<evidence type="ECO:0000256" key="4">
    <source>
        <dbReference type="RuleBase" id="RU003946"/>
    </source>
</evidence>
<keyword evidence="3" id="KW-0479">Metal-binding</keyword>
<evidence type="ECO:0000256" key="3">
    <source>
        <dbReference type="PIRSR" id="PIRSR601952-2"/>
    </source>
</evidence>
<dbReference type="AlphaFoldDB" id="A0A137P003"/>
<dbReference type="EMBL" id="KQ964578">
    <property type="protein sequence ID" value="KXN68393.1"/>
    <property type="molecule type" value="Genomic_DNA"/>
</dbReference>
<feature type="binding site" evidence="3">
    <location>
        <position position="179"/>
    </location>
    <ligand>
        <name>Mg(2+)</name>
        <dbReference type="ChEBI" id="CHEBI:18420"/>
    </ligand>
</feature>
<evidence type="ECO:0000313" key="6">
    <source>
        <dbReference type="EMBL" id="KXN68393.1"/>
    </source>
</evidence>
<dbReference type="EC" id="3.1.3.1" evidence="1"/>
<comment type="cofactor">
    <cofactor evidence="3">
        <name>Mg(2+)</name>
        <dbReference type="ChEBI" id="CHEBI:18420"/>
    </cofactor>
    <text evidence="3">Binds 1 Mg(2+) ion.</text>
</comment>
<dbReference type="GO" id="GO:0004035">
    <property type="term" value="F:alkaline phosphatase activity"/>
    <property type="evidence" value="ECO:0007669"/>
    <property type="project" value="UniProtKB-EC"/>
</dbReference>
<feature type="binding site" evidence="3">
    <location>
        <position position="179"/>
    </location>
    <ligand>
        <name>Zn(2+)</name>
        <dbReference type="ChEBI" id="CHEBI:29105"/>
        <label>2</label>
    </ligand>
</feature>
<feature type="signal peptide" evidence="5">
    <location>
        <begin position="1"/>
        <end position="20"/>
    </location>
</feature>
<gene>
    <name evidence="6" type="ORF">CONCODRAFT_41798</name>
</gene>
<comment type="similarity">
    <text evidence="4">Belongs to the alkaline phosphatase family.</text>
</comment>
<protein>
    <recommendedName>
        <fullName evidence="1">alkaline phosphatase</fullName>
        <ecNumber evidence="1">3.1.3.1</ecNumber>
    </recommendedName>
</protein>
<feature type="binding site" evidence="3">
    <location>
        <position position="620"/>
    </location>
    <ligand>
        <name>Zn(2+)</name>
        <dbReference type="ChEBI" id="CHEBI:29105"/>
        <label>2</label>
    </ligand>
</feature>
<proteinExistence type="inferred from homology"/>
<dbReference type="InterPro" id="IPR017850">
    <property type="entry name" value="Alkaline_phosphatase_core_sf"/>
</dbReference>
<feature type="binding site" evidence="3">
    <location>
        <position position="457"/>
    </location>
    <ligand>
        <name>Zn(2+)</name>
        <dbReference type="ChEBI" id="CHEBI:29105"/>
        <label>2</label>
    </ligand>
</feature>
<dbReference type="PANTHER" id="PTHR11596:SF72">
    <property type="entry name" value="ALKALINE PHOSPHATASE"/>
    <property type="match status" value="1"/>
</dbReference>
<dbReference type="Proteomes" id="UP000070444">
    <property type="component" value="Unassembled WGS sequence"/>
</dbReference>
<dbReference type="OrthoDB" id="5818554at2759"/>
<dbReference type="SMART" id="SM00098">
    <property type="entry name" value="alkPPc"/>
    <property type="match status" value="1"/>
</dbReference>
<feature type="binding site" evidence="3">
    <location>
        <position position="294"/>
    </location>
    <ligand>
        <name>Mg(2+)</name>
        <dbReference type="ChEBI" id="CHEBI:18420"/>
    </ligand>
</feature>
<dbReference type="GO" id="GO:0046872">
    <property type="term" value="F:metal ion binding"/>
    <property type="evidence" value="ECO:0007669"/>
    <property type="project" value="UniProtKB-KW"/>
</dbReference>
<evidence type="ECO:0000256" key="1">
    <source>
        <dbReference type="ARBA" id="ARBA00012647"/>
    </source>
</evidence>
<dbReference type="Gene3D" id="3.40.720.10">
    <property type="entry name" value="Alkaline Phosphatase, subunit A"/>
    <property type="match status" value="1"/>
</dbReference>
<feature type="binding site" evidence="3">
    <location>
        <position position="292"/>
    </location>
    <ligand>
        <name>Mg(2+)</name>
        <dbReference type="ChEBI" id="CHEBI:18420"/>
    </ligand>
</feature>
<sequence length="678" mass="74556">MKVPTVAGLATLLFAFGTEAVQLIKHSTCPGEACVLPPTGAEFLAGAYFDTRVEIHDEINLNANGEFTVTVSKYENDKPGKPEPFEKFFKVEKSPELERWNFTYAKDMEKYYKALDGDKAASTEVNSASKIWRKVAFKDAGRYQITLNYNNGQVHAVDWIVRPAACNPVAKNAIFFIGDGMTANMITAARTLSRKSIHGKYFNKLHLDNLDYIGQILTHSVDSIMTDSANSASAYNSGHKSAANALGVYPDSSADEFDDPKVELLGELAKRRTRRNGGPMGVGITTTAEVQDATPAAVFAHTRRRDNKKQITDMFIHGSKNFTGPVAADVYLGGGGAYFHAEPGTGKSLNKQNYYDIYAKEKGYNVVYDKHELAKAPSDKPLLGIFHQGNMNVWLDRNVFADGLKKKKDHPKGNNATAEAQPGLVDMTKKTLEILKNRSPNGFFAMIEAASVDKQMHVYDYHRSLAEIIELDNAVNYAVEWAKKNDPNTLIVVTADHGHSFDVYGTVDTEIFNKAGNDDRYEAKRNAIGAYELAGFPDYEDKNGDGFPDKWDVRTVYAAGTNNNPDLNENYQVNATARHATDVDPHSHHKYPTYVPAKGEGSNGLPKQGNLPLNESQGVHSMTQVPVFAAGPGAHLFGRVMDNTEVFFNFAAALGLGGSDEDSTCATIPADRMPKYWN</sequence>
<comment type="cofactor">
    <cofactor evidence="3">
        <name>Zn(2+)</name>
        <dbReference type="ChEBI" id="CHEBI:29105"/>
    </cofactor>
    <text evidence="3">Binds 2 Zn(2+) ions.</text>
</comment>
<keyword evidence="3" id="KW-0460">Magnesium</keyword>
<evidence type="ECO:0000313" key="7">
    <source>
        <dbReference type="Proteomes" id="UP000070444"/>
    </source>
</evidence>
<feature type="chain" id="PRO_5007294268" description="alkaline phosphatase" evidence="5">
    <location>
        <begin position="21"/>
        <end position="678"/>
    </location>
</feature>